<dbReference type="EMBL" id="JNAJ01000018">
    <property type="protein sequence ID" value="KGF89930.1"/>
    <property type="molecule type" value="Genomic_DNA"/>
</dbReference>
<dbReference type="GO" id="GO:0044205">
    <property type="term" value="P:'de novo' UMP biosynthetic process"/>
    <property type="evidence" value="ECO:0007669"/>
    <property type="project" value="UniProtKB-UniRule"/>
</dbReference>
<dbReference type="GO" id="GO:0016597">
    <property type="term" value="F:amino acid binding"/>
    <property type="evidence" value="ECO:0007669"/>
    <property type="project" value="InterPro"/>
</dbReference>
<dbReference type="InterPro" id="IPR006130">
    <property type="entry name" value="Asp/Orn_carbamoylTrfase"/>
</dbReference>
<dbReference type="RefSeq" id="WP_032514582.1">
    <property type="nucleotide sequence ID" value="NZ_JNAJ01000018.1"/>
</dbReference>
<comment type="catalytic activity">
    <reaction evidence="6 7">
        <text>carbamoyl phosphate + L-aspartate = N-carbamoyl-L-aspartate + phosphate + H(+)</text>
        <dbReference type="Rhea" id="RHEA:20013"/>
        <dbReference type="ChEBI" id="CHEBI:15378"/>
        <dbReference type="ChEBI" id="CHEBI:29991"/>
        <dbReference type="ChEBI" id="CHEBI:32814"/>
        <dbReference type="ChEBI" id="CHEBI:43474"/>
        <dbReference type="ChEBI" id="CHEBI:58228"/>
        <dbReference type="EC" id="2.1.3.2"/>
    </reaction>
</comment>
<evidence type="ECO:0000259" key="8">
    <source>
        <dbReference type="Pfam" id="PF00185"/>
    </source>
</evidence>
<dbReference type="PANTHER" id="PTHR45753">
    <property type="entry name" value="ORNITHINE CARBAMOYLTRANSFERASE, MITOCHONDRIAL"/>
    <property type="match status" value="1"/>
</dbReference>
<dbReference type="UniPathway" id="UPA00070">
    <property type="reaction ID" value="UER00116"/>
</dbReference>
<comment type="caution">
    <text evidence="10">The sequence shown here is derived from an EMBL/GenBank/DDBJ whole genome shotgun (WGS) entry which is preliminary data.</text>
</comment>
<dbReference type="PRINTS" id="PR00101">
    <property type="entry name" value="ATCASE"/>
</dbReference>
<dbReference type="PRINTS" id="PR00100">
    <property type="entry name" value="AOTCASE"/>
</dbReference>
<dbReference type="InterPro" id="IPR006132">
    <property type="entry name" value="Asp/Orn_carbamoyltranf_P-bd"/>
</dbReference>
<gene>
    <name evidence="7" type="primary">pyrB</name>
    <name evidence="10" type="ORF">EU93_1793</name>
</gene>
<feature type="binding site" evidence="7">
    <location>
        <position position="59"/>
    </location>
    <ligand>
        <name>carbamoyl phosphate</name>
        <dbReference type="ChEBI" id="CHEBI:58228"/>
    </ligand>
</feature>
<evidence type="ECO:0000256" key="4">
    <source>
        <dbReference type="ARBA" id="ARBA00022975"/>
    </source>
</evidence>
<dbReference type="Gene3D" id="3.40.50.1370">
    <property type="entry name" value="Aspartate/ornithine carbamoyltransferase"/>
    <property type="match status" value="2"/>
</dbReference>
<dbReference type="GO" id="GO:0005829">
    <property type="term" value="C:cytosol"/>
    <property type="evidence" value="ECO:0007669"/>
    <property type="project" value="TreeGrafter"/>
</dbReference>
<keyword evidence="4 7" id="KW-0665">Pyrimidine biosynthesis</keyword>
<dbReference type="SUPFAM" id="SSF53671">
    <property type="entry name" value="Aspartate/ornithine carbamoyltransferase"/>
    <property type="match status" value="1"/>
</dbReference>
<evidence type="ECO:0000313" key="11">
    <source>
        <dbReference type="Proteomes" id="UP000030491"/>
    </source>
</evidence>
<dbReference type="PROSITE" id="PS00097">
    <property type="entry name" value="CARBAMOYLTRANSFERASE"/>
    <property type="match status" value="1"/>
</dbReference>
<feature type="binding site" evidence="7">
    <location>
        <position position="87"/>
    </location>
    <ligand>
        <name>L-aspartate</name>
        <dbReference type="ChEBI" id="CHEBI:29991"/>
    </ligand>
</feature>
<feature type="binding site" evidence="7">
    <location>
        <position position="60"/>
    </location>
    <ligand>
        <name>carbamoyl phosphate</name>
        <dbReference type="ChEBI" id="CHEBI:58228"/>
    </ligand>
</feature>
<dbReference type="AlphaFoldDB" id="A0A0A1ZKJ5"/>
<dbReference type="InterPro" id="IPR002082">
    <property type="entry name" value="Asp_carbamoyltransf"/>
</dbReference>
<dbReference type="EC" id="2.1.3.2" evidence="7"/>
<sequence>MQIWPHKHIHTLANFSIEDYKSVFELANRFDALKNAGTKKIPALQGTLVTSLFFEASTRTKNSFELAAKRLSADVQTFAPSSSSLTKGETIIDTAITYSSMGADTLVIRHSSSYITFEIAKKLDAINSKTSVLNAGDGLHSHPSQGLLDIYTLIKFFSKKSLTPEVLNSKKILIIGDVNHSRVARSNLWALSAFGADIILCGPKTLIPDEFNNFLKTPTPNQLKDPLKTRGSITISRSLEESIKIADAIIVLRLQKERMMENLLSSIDSYSLDYCLTLEKLSLSSKDIPILHPGPINRDIEISSKVVDEYPNCLINNQVENGIPIRMALLYLLQKYNK</sequence>
<comment type="pathway">
    <text evidence="1 7">Pyrimidine metabolism; UMP biosynthesis via de novo pathway; (S)-dihydroorotate from bicarbonate: step 2/3.</text>
</comment>
<evidence type="ECO:0000313" key="10">
    <source>
        <dbReference type="EMBL" id="KGF89930.1"/>
    </source>
</evidence>
<proteinExistence type="inferred from homology"/>
<feature type="binding site" evidence="7">
    <location>
        <position position="294"/>
    </location>
    <ligand>
        <name>carbamoyl phosphate</name>
        <dbReference type="ChEBI" id="CHEBI:58228"/>
    </ligand>
</feature>
<reference evidence="11" key="1">
    <citation type="journal article" date="2014" name="Sci. Data">
        <title>Genomes of diverse isolates of the marine cyanobacterium Prochlorococcus.</title>
        <authorList>
            <person name="Biller S."/>
            <person name="Berube P."/>
            <person name="Thompson J."/>
            <person name="Kelly L."/>
            <person name="Roggensack S."/>
            <person name="Awad L."/>
            <person name="Roache-Johnson K."/>
            <person name="Ding H."/>
            <person name="Giovannoni S.J."/>
            <person name="Moore L.R."/>
            <person name="Chisholm S.W."/>
        </authorList>
    </citation>
    <scope>NUCLEOTIDE SEQUENCE [LARGE SCALE GENOMIC DNA]</scope>
</reference>
<dbReference type="InterPro" id="IPR006131">
    <property type="entry name" value="Asp_carbamoyltransf_Asp/Orn-bd"/>
</dbReference>
<dbReference type="HAMAP" id="MF_00001">
    <property type="entry name" value="Asp_carb_tr"/>
    <property type="match status" value="1"/>
</dbReference>
<dbReference type="GO" id="GO:0006207">
    <property type="term" value="P:'de novo' pyrimidine nucleobase biosynthetic process"/>
    <property type="evidence" value="ECO:0007669"/>
    <property type="project" value="InterPro"/>
</dbReference>
<dbReference type="OrthoDB" id="9774690at2"/>
<dbReference type="GO" id="GO:0004070">
    <property type="term" value="F:aspartate carbamoyltransferase activity"/>
    <property type="evidence" value="ECO:0007669"/>
    <property type="project" value="UniProtKB-UniRule"/>
</dbReference>
<feature type="binding site" evidence="7">
    <location>
        <position position="142"/>
    </location>
    <ligand>
        <name>carbamoyl phosphate</name>
        <dbReference type="ChEBI" id="CHEBI:58228"/>
    </ligand>
</feature>
<feature type="binding site" evidence="7">
    <location>
        <position position="182"/>
    </location>
    <ligand>
        <name>L-aspartate</name>
        <dbReference type="ChEBI" id="CHEBI:29991"/>
    </ligand>
</feature>
<dbReference type="GO" id="GO:0006520">
    <property type="term" value="P:amino acid metabolic process"/>
    <property type="evidence" value="ECO:0007669"/>
    <property type="project" value="InterPro"/>
</dbReference>
<dbReference type="Pfam" id="PF02729">
    <property type="entry name" value="OTCace_N"/>
    <property type="match status" value="1"/>
</dbReference>
<dbReference type="NCBIfam" id="TIGR00670">
    <property type="entry name" value="asp_carb_tr"/>
    <property type="match status" value="1"/>
</dbReference>
<keyword evidence="3 7" id="KW-0808">Transferase</keyword>
<dbReference type="NCBIfam" id="NF002032">
    <property type="entry name" value="PRK00856.1"/>
    <property type="match status" value="1"/>
</dbReference>
<evidence type="ECO:0000256" key="7">
    <source>
        <dbReference type="HAMAP-Rule" id="MF_00001"/>
    </source>
</evidence>
<dbReference type="PANTHER" id="PTHR45753:SF6">
    <property type="entry name" value="ASPARTATE CARBAMOYLTRANSFERASE"/>
    <property type="match status" value="1"/>
</dbReference>
<feature type="binding site" evidence="7">
    <location>
        <position position="109"/>
    </location>
    <ligand>
        <name>carbamoyl phosphate</name>
        <dbReference type="ChEBI" id="CHEBI:58228"/>
    </ligand>
</feature>
<organism evidence="10 11">
    <name type="scientific">Prochlorococcus marinus str. MIT 9116</name>
    <dbReference type="NCBI Taxonomy" id="167544"/>
    <lineage>
        <taxon>Bacteria</taxon>
        <taxon>Bacillati</taxon>
        <taxon>Cyanobacteriota</taxon>
        <taxon>Cyanophyceae</taxon>
        <taxon>Synechococcales</taxon>
        <taxon>Prochlorococcaceae</taxon>
        <taxon>Prochlorococcus</taxon>
    </lineage>
</organism>
<feature type="binding site" evidence="7">
    <location>
        <position position="145"/>
    </location>
    <ligand>
        <name>carbamoyl phosphate</name>
        <dbReference type="ChEBI" id="CHEBI:58228"/>
    </ligand>
</feature>
<evidence type="ECO:0000256" key="5">
    <source>
        <dbReference type="ARBA" id="ARBA00043884"/>
    </source>
</evidence>
<feature type="domain" description="Aspartate/ornithine carbamoyltransferase carbamoyl-P binding" evidence="9">
    <location>
        <begin position="7"/>
        <end position="154"/>
    </location>
</feature>
<feature type="binding site" evidence="7">
    <location>
        <position position="295"/>
    </location>
    <ligand>
        <name>carbamoyl phosphate</name>
        <dbReference type="ChEBI" id="CHEBI:58228"/>
    </ligand>
</feature>
<evidence type="ECO:0000256" key="3">
    <source>
        <dbReference type="ARBA" id="ARBA00022679"/>
    </source>
</evidence>
<evidence type="ECO:0000256" key="2">
    <source>
        <dbReference type="ARBA" id="ARBA00008896"/>
    </source>
</evidence>
<dbReference type="InterPro" id="IPR036901">
    <property type="entry name" value="Asp/Orn_carbamoylTrfase_sf"/>
</dbReference>
<dbReference type="Proteomes" id="UP000030491">
    <property type="component" value="Unassembled WGS sequence"/>
</dbReference>
<protein>
    <recommendedName>
        <fullName evidence="7">Aspartate carbamoyltransferase</fullName>
        <ecNumber evidence="7">2.1.3.2</ecNumber>
    </recommendedName>
    <alternativeName>
        <fullName evidence="7">Aspartate transcarbamylase</fullName>
        <shortName evidence="7">ATCase</shortName>
    </alternativeName>
</protein>
<feature type="domain" description="Aspartate/ornithine carbamoyltransferase Asp/Orn-binding" evidence="8">
    <location>
        <begin position="170"/>
        <end position="333"/>
    </location>
</feature>
<feature type="binding site" evidence="7">
    <location>
        <position position="253"/>
    </location>
    <ligand>
        <name>L-aspartate</name>
        <dbReference type="ChEBI" id="CHEBI:29991"/>
    </ligand>
</feature>
<name>A0A0A1ZKJ5_PROMR</name>
<evidence type="ECO:0000256" key="6">
    <source>
        <dbReference type="ARBA" id="ARBA00048859"/>
    </source>
</evidence>
<comment type="function">
    <text evidence="5 7">Catalyzes the condensation of carbamoyl phosphate and aspartate to form carbamoyl aspartate and inorganic phosphate, the committed step in the de novo pyrimidine nucleotide biosynthesis pathway.</text>
</comment>
<evidence type="ECO:0000256" key="1">
    <source>
        <dbReference type="ARBA" id="ARBA00004852"/>
    </source>
</evidence>
<comment type="subunit">
    <text evidence="7">Heterododecamer (2C3:3R2) of six catalytic PyrB chains organized as two trimers (C3), and six regulatory PyrI chains organized as three dimers (R2).</text>
</comment>
<evidence type="ECO:0000259" key="9">
    <source>
        <dbReference type="Pfam" id="PF02729"/>
    </source>
</evidence>
<accession>A0A0A1ZKJ5</accession>
<dbReference type="Pfam" id="PF00185">
    <property type="entry name" value="OTCace"/>
    <property type="match status" value="1"/>
</dbReference>
<comment type="similarity">
    <text evidence="2 7">Belongs to the aspartate/ornithine carbamoyltransferase superfamily. ATCase family.</text>
</comment>